<name>A0A4Y2VPL1_ARAVE</name>
<proteinExistence type="predicted"/>
<evidence type="ECO:0000313" key="2">
    <source>
        <dbReference type="EMBL" id="GBO27285.1"/>
    </source>
</evidence>
<organism evidence="2 3">
    <name type="scientific">Araneus ventricosus</name>
    <name type="common">Orbweaver spider</name>
    <name type="synonym">Epeira ventricosa</name>
    <dbReference type="NCBI Taxonomy" id="182803"/>
    <lineage>
        <taxon>Eukaryota</taxon>
        <taxon>Metazoa</taxon>
        <taxon>Ecdysozoa</taxon>
        <taxon>Arthropoda</taxon>
        <taxon>Chelicerata</taxon>
        <taxon>Arachnida</taxon>
        <taxon>Araneae</taxon>
        <taxon>Araneomorphae</taxon>
        <taxon>Entelegynae</taxon>
        <taxon>Araneoidea</taxon>
        <taxon>Araneidae</taxon>
        <taxon>Araneus</taxon>
    </lineage>
</organism>
<dbReference type="AlphaFoldDB" id="A0A4Y2VPL1"/>
<evidence type="ECO:0000256" key="1">
    <source>
        <dbReference type="SAM" id="MobiDB-lite"/>
    </source>
</evidence>
<accession>A0A4Y2VPL1</accession>
<protein>
    <submittedName>
        <fullName evidence="2">Uncharacterized protein</fullName>
    </submittedName>
</protein>
<feature type="region of interest" description="Disordered" evidence="1">
    <location>
        <begin position="46"/>
        <end position="109"/>
    </location>
</feature>
<reference evidence="2 3" key="1">
    <citation type="journal article" date="2019" name="Sci. Rep.">
        <title>Orb-weaving spider Araneus ventricosus genome elucidates the spidroin gene catalogue.</title>
        <authorList>
            <person name="Kono N."/>
            <person name="Nakamura H."/>
            <person name="Ohtoshi R."/>
            <person name="Moran D.A.P."/>
            <person name="Shinohara A."/>
            <person name="Yoshida Y."/>
            <person name="Fujiwara M."/>
            <person name="Mori M."/>
            <person name="Tomita M."/>
            <person name="Arakawa K."/>
        </authorList>
    </citation>
    <scope>NUCLEOTIDE SEQUENCE [LARGE SCALE GENOMIC DNA]</scope>
</reference>
<comment type="caution">
    <text evidence="2">The sequence shown here is derived from an EMBL/GenBank/DDBJ whole genome shotgun (WGS) entry which is preliminary data.</text>
</comment>
<feature type="compositionally biased region" description="Low complexity" evidence="1">
    <location>
        <begin position="87"/>
        <end position="106"/>
    </location>
</feature>
<evidence type="ECO:0000313" key="3">
    <source>
        <dbReference type="Proteomes" id="UP000499080"/>
    </source>
</evidence>
<dbReference type="EMBL" id="BGPR01050261">
    <property type="protein sequence ID" value="GBO27285.1"/>
    <property type="molecule type" value="Genomic_DNA"/>
</dbReference>
<feature type="region of interest" description="Disordered" evidence="1">
    <location>
        <begin position="123"/>
        <end position="146"/>
    </location>
</feature>
<gene>
    <name evidence="2" type="ORF">AVEN_185891_1</name>
</gene>
<dbReference type="Proteomes" id="UP000499080">
    <property type="component" value="Unassembled WGS sequence"/>
</dbReference>
<keyword evidence="3" id="KW-1185">Reference proteome</keyword>
<sequence>MVNPARRNGATNQPIIIVQTRHTGIPAAPIHTSTEATSAHVTKVVMHRRQRRGRGTVPLPGRTTHHQPPHPNGNAVTGEIVRSQRYNNQRQTGRNLQQQQQRTATQGSVCATASNTTNVHRCKHAANNSEQQRHPNAMSEQRQYGN</sequence>